<accession>A0A7G1HUR0</accession>
<sequence length="71" mass="8699">MLYYKYSLSFLLSFYIYDLSFSGFSTFILIVVMVEIYETIAKHFQAKVNKMNHKSLEEIWFILLTYWFLFL</sequence>
<organism evidence="2 3">
    <name type="scientific">Coprobacter secundus subsp. similis</name>
    <dbReference type="NCBI Taxonomy" id="2751153"/>
    <lineage>
        <taxon>Bacteria</taxon>
        <taxon>Pseudomonadati</taxon>
        <taxon>Bacteroidota</taxon>
        <taxon>Bacteroidia</taxon>
        <taxon>Bacteroidales</taxon>
        <taxon>Barnesiellaceae</taxon>
        <taxon>Coprobacter</taxon>
    </lineage>
</organism>
<dbReference type="KEGG" id="copr:Cop2CBH44_16430"/>
<keyword evidence="1" id="KW-0472">Membrane</keyword>
<name>A0A7G1HUR0_9BACT</name>
<proteinExistence type="predicted"/>
<keyword evidence="1" id="KW-0812">Transmembrane</keyword>
<dbReference type="EMBL" id="AP023322">
    <property type="protein sequence ID" value="BCI63290.1"/>
    <property type="molecule type" value="Genomic_DNA"/>
</dbReference>
<feature type="transmembrane region" description="Helical" evidence="1">
    <location>
        <begin position="12"/>
        <end position="34"/>
    </location>
</feature>
<dbReference type="AlphaFoldDB" id="A0A7G1HUR0"/>
<evidence type="ECO:0000313" key="3">
    <source>
        <dbReference type="Proteomes" id="UP000594042"/>
    </source>
</evidence>
<dbReference type="Proteomes" id="UP000594042">
    <property type="component" value="Chromosome"/>
</dbReference>
<protein>
    <submittedName>
        <fullName evidence="2">Uncharacterized protein</fullName>
    </submittedName>
</protein>
<gene>
    <name evidence="2" type="ORF">Cop2CBH44_16430</name>
</gene>
<keyword evidence="1" id="KW-1133">Transmembrane helix</keyword>
<reference evidence="3" key="1">
    <citation type="submission" date="2020-07" db="EMBL/GenBank/DDBJ databases">
        <title>Complete genome sequencing of Coprobacter sp. strain 2CBH44.</title>
        <authorList>
            <person name="Sakamoto M."/>
            <person name="Murakami T."/>
            <person name="Mori H."/>
        </authorList>
    </citation>
    <scope>NUCLEOTIDE SEQUENCE [LARGE SCALE GENOMIC DNA]</scope>
    <source>
        <strain evidence="3">2CBH44</strain>
    </source>
</reference>
<evidence type="ECO:0000313" key="2">
    <source>
        <dbReference type="EMBL" id="BCI63290.1"/>
    </source>
</evidence>
<keyword evidence="3" id="KW-1185">Reference proteome</keyword>
<evidence type="ECO:0000256" key="1">
    <source>
        <dbReference type="SAM" id="Phobius"/>
    </source>
</evidence>